<dbReference type="GO" id="GO:0005634">
    <property type="term" value="C:nucleus"/>
    <property type="evidence" value="ECO:0007669"/>
    <property type="project" value="TreeGrafter"/>
</dbReference>
<dbReference type="SMART" id="SM00670">
    <property type="entry name" value="PINc"/>
    <property type="match status" value="1"/>
</dbReference>
<dbReference type="Pfam" id="PF13638">
    <property type="entry name" value="PIN_4"/>
    <property type="match status" value="1"/>
</dbReference>
<dbReference type="CDD" id="cd18727">
    <property type="entry name" value="PIN_Swt1-like"/>
    <property type="match status" value="1"/>
</dbReference>
<accession>A0AAD7QN92</accession>
<evidence type="ECO:0000259" key="2">
    <source>
        <dbReference type="SMART" id="SM00670"/>
    </source>
</evidence>
<sequence length="342" mass="38043">MPEHSDPFDGEELMDLDDTDIENIKKLVSHNRISNVQLQLAGPGAQTTTTTTTPTTTTYETDPTVELAPVLYVVDTNFVISHLRILEDLVAQHSRFGHLVVFPLTVIHELDLLKTTTRSSQPDLQSRYQSDISLLARRANDWLFKSLASSEPGIRGQKANEKIEKDVLGDESILDCCKYFQEMRHKAVVLVSNDKNLCVRALVYSIRTVSFVPGLTAREILIRSLDLPRVAMLSPQGFTDSVDEMMEDADTSMDIDEPSPNLNSSKHKSRRAVTDHRAKFWFPPADLKPSDGKENPTSVHTTSSMRAPISPTLQSDATSAASTSPVLPEGLRASKYSRRSNH</sequence>
<organism evidence="3 4">
    <name type="scientific">Lipomyces tetrasporus</name>
    <dbReference type="NCBI Taxonomy" id="54092"/>
    <lineage>
        <taxon>Eukaryota</taxon>
        <taxon>Fungi</taxon>
        <taxon>Dikarya</taxon>
        <taxon>Ascomycota</taxon>
        <taxon>Saccharomycotina</taxon>
        <taxon>Lipomycetes</taxon>
        <taxon>Lipomycetales</taxon>
        <taxon>Lipomycetaceae</taxon>
        <taxon>Lipomyces</taxon>
    </lineage>
</organism>
<dbReference type="EMBL" id="JARPMG010000010">
    <property type="protein sequence ID" value="KAJ8097971.1"/>
    <property type="molecule type" value="Genomic_DNA"/>
</dbReference>
<dbReference type="InterPro" id="IPR029060">
    <property type="entry name" value="PIN-like_dom_sf"/>
</dbReference>
<dbReference type="PANTHER" id="PTHR16161:SF0">
    <property type="entry name" value="TRANSCRIPTIONAL PROTEIN SWT1"/>
    <property type="match status" value="1"/>
</dbReference>
<dbReference type="PANTHER" id="PTHR16161">
    <property type="entry name" value="TRANSCRIPTIONAL PROTEIN SWT1"/>
    <property type="match status" value="1"/>
</dbReference>
<protein>
    <submittedName>
        <fullName evidence="3">PIN domain-containing protein</fullName>
    </submittedName>
</protein>
<dbReference type="SUPFAM" id="SSF88723">
    <property type="entry name" value="PIN domain-like"/>
    <property type="match status" value="1"/>
</dbReference>
<dbReference type="GeneID" id="80885373"/>
<keyword evidence="4" id="KW-1185">Reference proteome</keyword>
<evidence type="ECO:0000313" key="3">
    <source>
        <dbReference type="EMBL" id="KAJ8097971.1"/>
    </source>
</evidence>
<dbReference type="Gene3D" id="3.40.50.1010">
    <property type="entry name" value="5'-nuclease"/>
    <property type="match status" value="1"/>
</dbReference>
<feature type="domain" description="PIN" evidence="2">
    <location>
        <begin position="70"/>
        <end position="199"/>
    </location>
</feature>
<dbReference type="RefSeq" id="XP_056041421.1">
    <property type="nucleotide sequence ID" value="XM_056190207.1"/>
</dbReference>
<evidence type="ECO:0000256" key="1">
    <source>
        <dbReference type="SAM" id="MobiDB-lite"/>
    </source>
</evidence>
<dbReference type="InterPro" id="IPR002716">
    <property type="entry name" value="PIN_dom"/>
</dbReference>
<feature type="region of interest" description="Disordered" evidence="1">
    <location>
        <begin position="251"/>
        <end position="342"/>
    </location>
</feature>
<dbReference type="AlphaFoldDB" id="A0AAD7QN92"/>
<gene>
    <name evidence="3" type="ORF">POJ06DRAFT_285808</name>
</gene>
<dbReference type="InterPro" id="IPR052626">
    <property type="entry name" value="SWT1_Regulator"/>
</dbReference>
<dbReference type="GO" id="GO:0004540">
    <property type="term" value="F:RNA nuclease activity"/>
    <property type="evidence" value="ECO:0007669"/>
    <property type="project" value="UniProtKB-ARBA"/>
</dbReference>
<evidence type="ECO:0000313" key="4">
    <source>
        <dbReference type="Proteomes" id="UP001217417"/>
    </source>
</evidence>
<name>A0AAD7QN92_9ASCO</name>
<comment type="caution">
    <text evidence="3">The sequence shown here is derived from an EMBL/GenBank/DDBJ whole genome shotgun (WGS) entry which is preliminary data.</text>
</comment>
<proteinExistence type="predicted"/>
<feature type="compositionally biased region" description="Polar residues" evidence="1">
    <location>
        <begin position="295"/>
        <end position="325"/>
    </location>
</feature>
<dbReference type="Proteomes" id="UP001217417">
    <property type="component" value="Unassembled WGS sequence"/>
</dbReference>
<reference evidence="3" key="1">
    <citation type="submission" date="2023-03" db="EMBL/GenBank/DDBJ databases">
        <title>Near-Complete genome sequence of Lipomyces tetrasporous NRRL Y-64009, an oleaginous yeast capable of growing on lignocellulosic hydrolysates.</title>
        <authorList>
            <consortium name="Lawrence Berkeley National Laboratory"/>
            <person name="Jagtap S.S."/>
            <person name="Liu J.-J."/>
            <person name="Walukiewicz H.E."/>
            <person name="Pangilinan J."/>
            <person name="Lipzen A."/>
            <person name="Ahrendt S."/>
            <person name="Koriabine M."/>
            <person name="Cobaugh K."/>
            <person name="Salamov A."/>
            <person name="Yoshinaga Y."/>
            <person name="Ng V."/>
            <person name="Daum C."/>
            <person name="Grigoriev I.V."/>
            <person name="Slininger P.J."/>
            <person name="Dien B.S."/>
            <person name="Jin Y.-S."/>
            <person name="Rao C.V."/>
        </authorList>
    </citation>
    <scope>NUCLEOTIDE SEQUENCE</scope>
    <source>
        <strain evidence="3">NRRL Y-64009</strain>
    </source>
</reference>